<dbReference type="GO" id="GO:0030150">
    <property type="term" value="P:protein import into mitochondrial matrix"/>
    <property type="evidence" value="ECO:0007669"/>
    <property type="project" value="TreeGrafter"/>
</dbReference>
<dbReference type="OrthoDB" id="2154253at2759"/>
<comment type="similarity">
    <text evidence="2 10">Belongs to the Tom20 family.</text>
</comment>
<keyword evidence="4 12" id="KW-0812">Transmembrane</keyword>
<feature type="coiled-coil region" evidence="11">
    <location>
        <begin position="43"/>
        <end position="78"/>
    </location>
</feature>
<proteinExistence type="inferred from homology"/>
<keyword evidence="9 10" id="KW-0472">Membrane</keyword>
<evidence type="ECO:0000256" key="11">
    <source>
        <dbReference type="SAM" id="Coils"/>
    </source>
</evidence>
<evidence type="ECO:0000256" key="8">
    <source>
        <dbReference type="ARBA" id="ARBA00023128"/>
    </source>
</evidence>
<dbReference type="GO" id="GO:0005742">
    <property type="term" value="C:mitochondrial outer membrane translocase complex"/>
    <property type="evidence" value="ECO:0007669"/>
    <property type="project" value="UniProtKB-UniRule"/>
</dbReference>
<dbReference type="GO" id="GO:0008320">
    <property type="term" value="F:protein transmembrane transporter activity"/>
    <property type="evidence" value="ECO:0007669"/>
    <property type="project" value="TreeGrafter"/>
</dbReference>
<evidence type="ECO:0000256" key="9">
    <source>
        <dbReference type="ARBA" id="ARBA00023136"/>
    </source>
</evidence>
<keyword evidence="14" id="KW-1185">Reference proteome</keyword>
<evidence type="ECO:0000256" key="1">
    <source>
        <dbReference type="ARBA" id="ARBA00004572"/>
    </source>
</evidence>
<dbReference type="EMBL" id="MU001676">
    <property type="protein sequence ID" value="KAF2459137.1"/>
    <property type="molecule type" value="Genomic_DNA"/>
</dbReference>
<dbReference type="AlphaFoldDB" id="A0A6A6P5Q2"/>
<evidence type="ECO:0000256" key="5">
    <source>
        <dbReference type="ARBA" id="ARBA00022787"/>
    </source>
</evidence>
<keyword evidence="7 12" id="KW-1133">Transmembrane helix</keyword>
<sequence length="178" mass="19296">MASTEPALRTSTIVAACVGTALTGVVAYALYFDYRRRSDPEFRRALKKASKRQEKAAKEAAEAEEKEMRTRIKAAIATATAETDPIIRSGSQDEHEAFFMQEVAKGEALCQDGSDPVDAALSLFKALKVYPSPSDLINIYDRTVTKPVLDVLAQMIAADPSIKVTARRPGSDDGANVE</sequence>
<keyword evidence="11" id="KW-0175">Coiled coil</keyword>
<evidence type="ECO:0000256" key="12">
    <source>
        <dbReference type="SAM" id="Phobius"/>
    </source>
</evidence>
<dbReference type="PRINTS" id="PR00351">
    <property type="entry name" value="OM20RECEPTOR"/>
</dbReference>
<evidence type="ECO:0000313" key="14">
    <source>
        <dbReference type="Proteomes" id="UP000799766"/>
    </source>
</evidence>
<dbReference type="GO" id="GO:0006886">
    <property type="term" value="P:intracellular protein transport"/>
    <property type="evidence" value="ECO:0007669"/>
    <property type="project" value="InterPro"/>
</dbReference>
<protein>
    <submittedName>
        <fullName evidence="13">Mitochondrial outer membrane translocase complex, subunit Tom20 domain-containing protein</fullName>
    </submittedName>
</protein>
<dbReference type="PIRSF" id="PIRSF037707">
    <property type="entry name" value="MAS20_rcpt"/>
    <property type="match status" value="1"/>
</dbReference>
<gene>
    <name evidence="13" type="ORF">BDY21DRAFT_282637</name>
</gene>
<dbReference type="Gene3D" id="1.20.960.10">
    <property type="entry name" value="Mitochondrial outer membrane translocase complex, subunit Tom20 domain"/>
    <property type="match status" value="1"/>
</dbReference>
<evidence type="ECO:0000313" key="13">
    <source>
        <dbReference type="EMBL" id="KAF2459137.1"/>
    </source>
</evidence>
<dbReference type="GO" id="GO:0030943">
    <property type="term" value="F:mitochondrion targeting sequence binding"/>
    <property type="evidence" value="ECO:0007669"/>
    <property type="project" value="TreeGrafter"/>
</dbReference>
<dbReference type="Pfam" id="PF02064">
    <property type="entry name" value="MAS20"/>
    <property type="match status" value="1"/>
</dbReference>
<feature type="transmembrane region" description="Helical" evidence="12">
    <location>
        <begin position="12"/>
        <end position="34"/>
    </location>
</feature>
<organism evidence="13 14">
    <name type="scientific">Lineolata rhizophorae</name>
    <dbReference type="NCBI Taxonomy" id="578093"/>
    <lineage>
        <taxon>Eukaryota</taxon>
        <taxon>Fungi</taxon>
        <taxon>Dikarya</taxon>
        <taxon>Ascomycota</taxon>
        <taxon>Pezizomycotina</taxon>
        <taxon>Dothideomycetes</taxon>
        <taxon>Dothideomycetes incertae sedis</taxon>
        <taxon>Lineolatales</taxon>
        <taxon>Lineolataceae</taxon>
        <taxon>Lineolata</taxon>
    </lineage>
</organism>
<dbReference type="InterPro" id="IPR002056">
    <property type="entry name" value="MAS20"/>
</dbReference>
<keyword evidence="6" id="KW-0653">Protein transport</keyword>
<dbReference type="Proteomes" id="UP000799766">
    <property type="component" value="Unassembled WGS sequence"/>
</dbReference>
<keyword evidence="3" id="KW-0813">Transport</keyword>
<comment type="subcellular location">
    <subcellularLocation>
        <location evidence="1">Mitochondrion outer membrane</location>
        <topology evidence="1">Single-pass membrane protein</topology>
    </subcellularLocation>
</comment>
<reference evidence="13" key="1">
    <citation type="journal article" date="2020" name="Stud. Mycol.">
        <title>101 Dothideomycetes genomes: a test case for predicting lifestyles and emergence of pathogens.</title>
        <authorList>
            <person name="Haridas S."/>
            <person name="Albert R."/>
            <person name="Binder M."/>
            <person name="Bloem J."/>
            <person name="Labutti K."/>
            <person name="Salamov A."/>
            <person name="Andreopoulos B."/>
            <person name="Baker S."/>
            <person name="Barry K."/>
            <person name="Bills G."/>
            <person name="Bluhm B."/>
            <person name="Cannon C."/>
            <person name="Castanera R."/>
            <person name="Culley D."/>
            <person name="Daum C."/>
            <person name="Ezra D."/>
            <person name="Gonzalez J."/>
            <person name="Henrissat B."/>
            <person name="Kuo A."/>
            <person name="Liang C."/>
            <person name="Lipzen A."/>
            <person name="Lutzoni F."/>
            <person name="Magnuson J."/>
            <person name="Mondo S."/>
            <person name="Nolan M."/>
            <person name="Ohm R."/>
            <person name="Pangilinan J."/>
            <person name="Park H.-J."/>
            <person name="Ramirez L."/>
            <person name="Alfaro M."/>
            <person name="Sun H."/>
            <person name="Tritt A."/>
            <person name="Yoshinaga Y."/>
            <person name="Zwiers L.-H."/>
            <person name="Turgeon B."/>
            <person name="Goodwin S."/>
            <person name="Spatafora J."/>
            <person name="Crous P."/>
            <person name="Grigoriev I."/>
        </authorList>
    </citation>
    <scope>NUCLEOTIDE SEQUENCE</scope>
    <source>
        <strain evidence="13">ATCC 16933</strain>
    </source>
</reference>
<dbReference type="GO" id="GO:0006605">
    <property type="term" value="P:protein targeting"/>
    <property type="evidence" value="ECO:0007669"/>
    <property type="project" value="InterPro"/>
</dbReference>
<accession>A0A6A6P5Q2</accession>
<evidence type="ECO:0000256" key="3">
    <source>
        <dbReference type="ARBA" id="ARBA00022448"/>
    </source>
</evidence>
<dbReference type="SUPFAM" id="SSF47157">
    <property type="entry name" value="Mitochondrial import receptor subunit Tom20"/>
    <property type="match status" value="1"/>
</dbReference>
<dbReference type="PANTHER" id="PTHR12430">
    <property type="entry name" value="MITOCHONDRIAL IMPORT RECEPTOR SUBUNIT TOM20"/>
    <property type="match status" value="1"/>
</dbReference>
<keyword evidence="8 10" id="KW-0496">Mitochondrion</keyword>
<dbReference type="InterPro" id="IPR023392">
    <property type="entry name" value="Tom20_dom_sf"/>
</dbReference>
<evidence type="ECO:0000256" key="2">
    <source>
        <dbReference type="ARBA" id="ARBA00005792"/>
    </source>
</evidence>
<evidence type="ECO:0000256" key="7">
    <source>
        <dbReference type="ARBA" id="ARBA00022989"/>
    </source>
</evidence>
<name>A0A6A6P5Q2_9PEZI</name>
<keyword evidence="5 10" id="KW-1000">Mitochondrion outer membrane</keyword>
<evidence type="ECO:0000256" key="6">
    <source>
        <dbReference type="ARBA" id="ARBA00022927"/>
    </source>
</evidence>
<dbReference type="GO" id="GO:0016031">
    <property type="term" value="P:tRNA import into mitochondrion"/>
    <property type="evidence" value="ECO:0007669"/>
    <property type="project" value="TreeGrafter"/>
</dbReference>
<evidence type="ECO:0000256" key="4">
    <source>
        <dbReference type="ARBA" id="ARBA00022692"/>
    </source>
</evidence>
<evidence type="ECO:0000256" key="10">
    <source>
        <dbReference type="PIRNR" id="PIRNR037707"/>
    </source>
</evidence>
<dbReference type="PANTHER" id="PTHR12430:SF0">
    <property type="entry name" value="TRANSLOCASE OF OUTER MITOCHONDRIAL MEMBRANE 20"/>
    <property type="match status" value="1"/>
</dbReference>